<dbReference type="InterPro" id="IPR050330">
    <property type="entry name" value="Bact_OuterMem_StrucFunc"/>
</dbReference>
<evidence type="ECO:0000313" key="8">
    <source>
        <dbReference type="EMBL" id="SDX63341.1"/>
    </source>
</evidence>
<dbReference type="Pfam" id="PF00691">
    <property type="entry name" value="OmpA"/>
    <property type="match status" value="1"/>
</dbReference>
<keyword evidence="3 5" id="KW-0472">Membrane</keyword>
<feature type="domain" description="OmpA-like" evidence="7">
    <location>
        <begin position="356"/>
        <end position="471"/>
    </location>
</feature>
<dbReference type="PRINTS" id="PR01021">
    <property type="entry name" value="OMPADOMAIN"/>
</dbReference>
<dbReference type="SUPFAM" id="SSF103088">
    <property type="entry name" value="OmpA-like"/>
    <property type="match status" value="1"/>
</dbReference>
<evidence type="ECO:0000313" key="9">
    <source>
        <dbReference type="Proteomes" id="UP000199595"/>
    </source>
</evidence>
<dbReference type="CDD" id="cd07185">
    <property type="entry name" value="OmpA_C-like"/>
    <property type="match status" value="1"/>
</dbReference>
<gene>
    <name evidence="8" type="ORF">SAMN05444411_10795</name>
</gene>
<reference evidence="8 9" key="1">
    <citation type="submission" date="2016-10" db="EMBL/GenBank/DDBJ databases">
        <authorList>
            <person name="de Groot N.N."/>
        </authorList>
    </citation>
    <scope>NUCLEOTIDE SEQUENCE [LARGE SCALE GENOMIC DNA]</scope>
    <source>
        <strain evidence="8 9">DSM 24956</strain>
    </source>
</reference>
<dbReference type="InterPro" id="IPR006664">
    <property type="entry name" value="OMP_bac"/>
</dbReference>
<keyword evidence="2 6" id="KW-0732">Signal</keyword>
<dbReference type="GO" id="GO:0007155">
    <property type="term" value="P:cell adhesion"/>
    <property type="evidence" value="ECO:0007669"/>
    <property type="project" value="InterPro"/>
</dbReference>
<dbReference type="GO" id="GO:0005509">
    <property type="term" value="F:calcium ion binding"/>
    <property type="evidence" value="ECO:0007669"/>
    <property type="project" value="InterPro"/>
</dbReference>
<dbReference type="PROSITE" id="PS51123">
    <property type="entry name" value="OMPA_2"/>
    <property type="match status" value="1"/>
</dbReference>
<name>A0A1H3DAB0_9FLAO</name>
<accession>A0A1H3DAB0</accession>
<dbReference type="PANTHER" id="PTHR30329">
    <property type="entry name" value="STATOR ELEMENT OF FLAGELLAR MOTOR COMPLEX"/>
    <property type="match status" value="1"/>
</dbReference>
<organism evidence="8 9">
    <name type="scientific">Lutibacter oricola</name>
    <dbReference type="NCBI Taxonomy" id="762486"/>
    <lineage>
        <taxon>Bacteria</taxon>
        <taxon>Pseudomonadati</taxon>
        <taxon>Bacteroidota</taxon>
        <taxon>Flavobacteriia</taxon>
        <taxon>Flavobacteriales</taxon>
        <taxon>Flavobacteriaceae</taxon>
        <taxon>Lutibacter</taxon>
    </lineage>
</organism>
<sequence>MNIENIKFKFLKMKHLKVAFLAVLLTVGFSQVNAQDKNNPWQIGFGVNAVDFYPTNIEGMVTPAGNSTVWFDEFGNADDHYNIIPAITRVSVGRYLTDGFSFEVGGTLNKIEKIGDVVASDLSYFAVDGALKYDLNNVIGETAWFDPFLHVGGGYTWMDDWGTGTANGGLGANIWFNENVGLNIQTNYKHAFESNIKQHFQHSAGLVIKFGGTDTDGDGIFDKDDACPEVFGLAEFNGCPDSDNDGIIDSKDACPNVAGLADLNGCPDTDGDGIIDSKDACPKVKGTKANNGCPDTDGDGVIDSKDACPKVAGPKANKGCPWPDADKDGVLDKDDDCPKVAGPASNKGCPEITKSEVAKLTELFKTVYFDTGKNSFKEETVSKLSEAASIIKKYSTAKFNISGHTDSVGSAARNLELSNSRAAAVKDFLVSKGVSAANLTAQGFGEDMPIASNRTRSGRAENRRVEIKLID</sequence>
<dbReference type="InterPro" id="IPR028974">
    <property type="entry name" value="TSP_type-3_rpt"/>
</dbReference>
<evidence type="ECO:0000256" key="1">
    <source>
        <dbReference type="ARBA" id="ARBA00004442"/>
    </source>
</evidence>
<evidence type="ECO:0000256" key="3">
    <source>
        <dbReference type="ARBA" id="ARBA00023136"/>
    </source>
</evidence>
<dbReference type="Gene3D" id="4.10.1080.10">
    <property type="entry name" value="TSP type-3 repeat"/>
    <property type="match status" value="1"/>
</dbReference>
<dbReference type="GO" id="GO:0009279">
    <property type="term" value="C:cell outer membrane"/>
    <property type="evidence" value="ECO:0007669"/>
    <property type="project" value="UniProtKB-SubCell"/>
</dbReference>
<evidence type="ECO:0000256" key="6">
    <source>
        <dbReference type="SAM" id="SignalP"/>
    </source>
</evidence>
<dbReference type="PANTHER" id="PTHR30329:SF21">
    <property type="entry name" value="LIPOPROTEIN YIAD-RELATED"/>
    <property type="match status" value="1"/>
</dbReference>
<evidence type="ECO:0000256" key="5">
    <source>
        <dbReference type="PROSITE-ProRule" id="PRU00473"/>
    </source>
</evidence>
<dbReference type="InterPro" id="IPR003367">
    <property type="entry name" value="Thrombospondin_3-like_rpt"/>
</dbReference>
<dbReference type="Pfam" id="PF02412">
    <property type="entry name" value="TSP_3"/>
    <property type="match status" value="5"/>
</dbReference>
<dbReference type="InterPro" id="IPR036737">
    <property type="entry name" value="OmpA-like_sf"/>
</dbReference>
<dbReference type="Proteomes" id="UP000199595">
    <property type="component" value="Unassembled WGS sequence"/>
</dbReference>
<dbReference type="EMBL" id="FNNJ01000007">
    <property type="protein sequence ID" value="SDX63341.1"/>
    <property type="molecule type" value="Genomic_DNA"/>
</dbReference>
<evidence type="ECO:0000256" key="4">
    <source>
        <dbReference type="ARBA" id="ARBA00023237"/>
    </source>
</evidence>
<dbReference type="InterPro" id="IPR006665">
    <property type="entry name" value="OmpA-like"/>
</dbReference>
<dbReference type="AlphaFoldDB" id="A0A1H3DAB0"/>
<dbReference type="Gene3D" id="3.30.1330.60">
    <property type="entry name" value="OmpA-like domain"/>
    <property type="match status" value="1"/>
</dbReference>
<comment type="subcellular location">
    <subcellularLocation>
        <location evidence="1">Cell outer membrane</location>
    </subcellularLocation>
</comment>
<evidence type="ECO:0000259" key="7">
    <source>
        <dbReference type="PROSITE" id="PS51123"/>
    </source>
</evidence>
<feature type="chain" id="PRO_5011444764" evidence="6">
    <location>
        <begin position="35"/>
        <end position="471"/>
    </location>
</feature>
<proteinExistence type="predicted"/>
<protein>
    <submittedName>
        <fullName evidence="8">Thrombospondin type 3 repeat-containing protein</fullName>
    </submittedName>
</protein>
<dbReference type="SUPFAM" id="SSF103647">
    <property type="entry name" value="TSP type-3 repeat"/>
    <property type="match status" value="1"/>
</dbReference>
<feature type="signal peptide" evidence="6">
    <location>
        <begin position="1"/>
        <end position="34"/>
    </location>
</feature>
<keyword evidence="9" id="KW-1185">Reference proteome</keyword>
<dbReference type="STRING" id="762486.SAMN05444411_10795"/>
<evidence type="ECO:0000256" key="2">
    <source>
        <dbReference type="ARBA" id="ARBA00022729"/>
    </source>
</evidence>
<keyword evidence="4" id="KW-0998">Cell outer membrane</keyword>